<keyword evidence="7" id="KW-0833">Ubl conjugation pathway</keyword>
<evidence type="ECO:0000256" key="7">
    <source>
        <dbReference type="ARBA" id="ARBA00022786"/>
    </source>
</evidence>
<accession>A0A1U8B736</accession>
<proteinExistence type="predicted"/>
<evidence type="ECO:0000256" key="4">
    <source>
        <dbReference type="ARBA" id="ARBA00012483"/>
    </source>
</evidence>
<dbReference type="Pfam" id="PF25598">
    <property type="entry name" value="ARM_PUB"/>
    <property type="match status" value="1"/>
</dbReference>
<evidence type="ECO:0000313" key="9">
    <source>
        <dbReference type="Proteomes" id="UP000189703"/>
    </source>
</evidence>
<keyword evidence="6" id="KW-0677">Repeat</keyword>
<dbReference type="UniPathway" id="UPA00143"/>
<evidence type="ECO:0000256" key="6">
    <source>
        <dbReference type="ARBA" id="ARBA00022737"/>
    </source>
</evidence>
<evidence type="ECO:0000313" key="10">
    <source>
        <dbReference type="RefSeq" id="XP_010272060.1"/>
    </source>
</evidence>
<dbReference type="SMART" id="SM00504">
    <property type="entry name" value="Ubox"/>
    <property type="match status" value="1"/>
</dbReference>
<keyword evidence="9" id="KW-1185">Reference proteome</keyword>
<dbReference type="FunCoup" id="A0A1U8B736">
    <property type="interactions" value="936"/>
</dbReference>
<dbReference type="InterPro" id="IPR003613">
    <property type="entry name" value="Ubox_domain"/>
</dbReference>
<dbReference type="EC" id="2.3.2.27" evidence="4"/>
<dbReference type="InterPro" id="IPR011989">
    <property type="entry name" value="ARM-like"/>
</dbReference>
<dbReference type="PANTHER" id="PTHR23315">
    <property type="entry name" value="U BOX DOMAIN-CONTAINING"/>
    <property type="match status" value="1"/>
</dbReference>
<dbReference type="SMART" id="SM00185">
    <property type="entry name" value="ARM"/>
    <property type="match status" value="5"/>
</dbReference>
<protein>
    <recommendedName>
        <fullName evidence="4">RING-type E3 ubiquitin transferase</fullName>
        <ecNumber evidence="4">2.3.2.27</ecNumber>
    </recommendedName>
</protein>
<gene>
    <name evidence="10" type="primary">LOC104607960</name>
</gene>
<dbReference type="Pfam" id="PF04564">
    <property type="entry name" value="U-box"/>
    <property type="match status" value="1"/>
</dbReference>
<dbReference type="FunFam" id="1.25.10.10:FF:000578">
    <property type="entry name" value="RING-type E3 ubiquitin transferase"/>
    <property type="match status" value="1"/>
</dbReference>
<evidence type="ECO:0000256" key="1">
    <source>
        <dbReference type="ARBA" id="ARBA00000900"/>
    </source>
</evidence>
<feature type="region of interest" description="Disordered" evidence="8">
    <location>
        <begin position="118"/>
        <end position="221"/>
    </location>
</feature>
<dbReference type="GO" id="GO:0061630">
    <property type="term" value="F:ubiquitin protein ligase activity"/>
    <property type="evidence" value="ECO:0007669"/>
    <property type="project" value="UniProtKB-EC"/>
</dbReference>
<dbReference type="GO" id="GO:0005737">
    <property type="term" value="C:cytoplasm"/>
    <property type="evidence" value="ECO:0000318"/>
    <property type="project" value="GO_Central"/>
</dbReference>
<dbReference type="RefSeq" id="XP_010272060.1">
    <property type="nucleotide sequence ID" value="XM_010273758.2"/>
</dbReference>
<dbReference type="FunFam" id="3.30.40.10:FF:000565">
    <property type="entry name" value="RING-type E3 ubiquitin transferase"/>
    <property type="match status" value="1"/>
</dbReference>
<organism evidence="9 10">
    <name type="scientific">Nelumbo nucifera</name>
    <name type="common">Sacred lotus</name>
    <dbReference type="NCBI Taxonomy" id="4432"/>
    <lineage>
        <taxon>Eukaryota</taxon>
        <taxon>Viridiplantae</taxon>
        <taxon>Streptophyta</taxon>
        <taxon>Embryophyta</taxon>
        <taxon>Tracheophyta</taxon>
        <taxon>Spermatophyta</taxon>
        <taxon>Magnoliopsida</taxon>
        <taxon>Proteales</taxon>
        <taxon>Nelumbonaceae</taxon>
        <taxon>Nelumbo</taxon>
    </lineage>
</organism>
<dbReference type="SUPFAM" id="SSF48371">
    <property type="entry name" value="ARM repeat"/>
    <property type="match status" value="1"/>
</dbReference>
<sequence length="538" mass="59325">MKSGKHKWFPFRRSSSGALKSEAKQSPKEFVCPISRSLMADPVIVASGQTFERNCVHACKKLGFTPILLDGSKPDFSTVIPNIAFKSTILNWCDNSGVERPKSMEYASAEKLVRALMMPQEEKSQGEHDKKEEEDEKDAKLGTSEKELLEGVAEKPPVKFSHAETEVNRRPTHFYTSSEESVTITIPSTPLPLSTRPSCYSSSSSSEITADDENLNPNSSDDDGFVFKFKSSQVFEQEEAVISLRKVTRTQEEIRASLCTPRLLSALRPLLVSRYSTIQINAVAALVNLSLEKINKVKIVRSGAIPPLIDVLKGGFAEAQEHAAGALFSLALDDDNKTAIGVLGALPPLLHLLRSESERARHDSALALYHLSLVQSNRTKLVKMGSIPTLLTMARAGDLASRALLILCNLAACEEGRTAMLDANAVECFVGMLRGYKFESEATRENCVAALYALSQGSFRFKGLAREAGAVQVLREVEERGSERAREKARRMLQMMKGRDEQEEVDWEDVLESGAMSRARYRFGGYGKNESGLNSTTF</sequence>
<dbReference type="InterPro" id="IPR016024">
    <property type="entry name" value="ARM-type_fold"/>
</dbReference>
<dbReference type="InterPro" id="IPR000225">
    <property type="entry name" value="Armadillo"/>
</dbReference>
<dbReference type="PROSITE" id="PS51698">
    <property type="entry name" value="U_BOX"/>
    <property type="match status" value="1"/>
</dbReference>
<dbReference type="InterPro" id="IPR058678">
    <property type="entry name" value="ARM_PUB"/>
</dbReference>
<dbReference type="eggNOG" id="ENOG502QPJU">
    <property type="taxonomic scope" value="Eukaryota"/>
</dbReference>
<reference evidence="10" key="1">
    <citation type="submission" date="2025-08" db="UniProtKB">
        <authorList>
            <consortium name="RefSeq"/>
        </authorList>
    </citation>
    <scope>IDENTIFICATION</scope>
</reference>
<dbReference type="InterPro" id="IPR013083">
    <property type="entry name" value="Znf_RING/FYVE/PHD"/>
</dbReference>
<evidence type="ECO:0000256" key="3">
    <source>
        <dbReference type="ARBA" id="ARBA00004906"/>
    </source>
</evidence>
<evidence type="ECO:0000256" key="5">
    <source>
        <dbReference type="ARBA" id="ARBA00022679"/>
    </source>
</evidence>
<dbReference type="KEGG" id="nnu:104607960"/>
<keyword evidence="5" id="KW-0808">Transferase</keyword>
<dbReference type="GO" id="GO:0016567">
    <property type="term" value="P:protein ubiquitination"/>
    <property type="evidence" value="ECO:0007669"/>
    <property type="project" value="UniProtKB-UniPathway"/>
</dbReference>
<evidence type="ECO:0000256" key="2">
    <source>
        <dbReference type="ARBA" id="ARBA00003861"/>
    </source>
</evidence>
<comment type="function">
    <text evidence="2">Functions as an E3 ubiquitin ligase.</text>
</comment>
<name>A0A1U8B736_NELNU</name>
<dbReference type="Proteomes" id="UP000189703">
    <property type="component" value="Unplaced"/>
</dbReference>
<dbReference type="GO" id="GO:0005634">
    <property type="term" value="C:nucleus"/>
    <property type="evidence" value="ECO:0000318"/>
    <property type="project" value="GO_Central"/>
</dbReference>
<dbReference type="OrthoDB" id="7537227at2759"/>
<comment type="catalytic activity">
    <reaction evidence="1">
        <text>S-ubiquitinyl-[E2 ubiquitin-conjugating enzyme]-L-cysteine + [acceptor protein]-L-lysine = [E2 ubiquitin-conjugating enzyme]-L-cysteine + N(6)-ubiquitinyl-[acceptor protein]-L-lysine.</text>
        <dbReference type="EC" id="2.3.2.27"/>
    </reaction>
</comment>
<feature type="compositionally biased region" description="Basic and acidic residues" evidence="8">
    <location>
        <begin position="120"/>
        <end position="169"/>
    </location>
</feature>
<comment type="pathway">
    <text evidence="3">Protein modification; protein ubiquitination.</text>
</comment>
<evidence type="ECO:0000256" key="8">
    <source>
        <dbReference type="SAM" id="MobiDB-lite"/>
    </source>
</evidence>
<feature type="compositionally biased region" description="Acidic residues" evidence="8">
    <location>
        <begin position="209"/>
        <end position="221"/>
    </location>
</feature>
<dbReference type="AlphaFoldDB" id="A0A1U8B736"/>
<dbReference type="PROSITE" id="PS50176">
    <property type="entry name" value="ARM_REPEAT"/>
    <property type="match status" value="2"/>
</dbReference>
<dbReference type="GeneID" id="104607960"/>
<dbReference type="Gene3D" id="1.25.10.10">
    <property type="entry name" value="Leucine-rich Repeat Variant"/>
    <property type="match status" value="1"/>
</dbReference>
<dbReference type="OMA" id="PPTEFIC"/>
<dbReference type="SUPFAM" id="SSF57850">
    <property type="entry name" value="RING/U-box"/>
    <property type="match status" value="1"/>
</dbReference>
<dbReference type="Gene3D" id="3.30.40.10">
    <property type="entry name" value="Zinc/RING finger domain, C3HC4 (zinc finger)"/>
    <property type="match status" value="1"/>
</dbReference>
<feature type="compositionally biased region" description="Low complexity" evidence="8">
    <location>
        <begin position="181"/>
        <end position="206"/>
    </location>
</feature>
<dbReference type="PANTHER" id="PTHR23315:SF339">
    <property type="entry name" value="U-BOX DOMAIN-CONTAINING PROTEIN 40"/>
    <property type="match status" value="1"/>
</dbReference>